<sequence>MRTFILALSRGQTRLEDLVQQQSHSVKEVIRAETMRSQHIVAALVTLESAKVCENIMNDRNSGPPMWQRREKLLRSLKYDSMNDRIDQISETHEGTYQWIIQGVRPWIAEIGDDLDEGASQSHFHPDCSPKTAVFDVDVSWNCFRCWTQSITDDIYWIQGKAGSGKSTLMKFLTQESENWSTQQSHLQRPPLVLTHFLWAAGLPIQRSI</sequence>
<keyword evidence="1" id="KW-0677">Repeat</keyword>
<feature type="domain" description="Nephrocystin 3-like N-terminal" evidence="2">
    <location>
        <begin position="144"/>
        <end position="179"/>
    </location>
</feature>
<dbReference type="EMBL" id="JAUIRO010000004">
    <property type="protein sequence ID" value="KAK0717405.1"/>
    <property type="molecule type" value="Genomic_DNA"/>
</dbReference>
<accession>A0AA40AKF4</accession>
<dbReference type="PANTHER" id="PTHR10039">
    <property type="entry name" value="AMELOGENIN"/>
    <property type="match status" value="1"/>
</dbReference>
<reference evidence="3" key="1">
    <citation type="submission" date="2023-06" db="EMBL/GenBank/DDBJ databases">
        <title>Genome-scale phylogeny and comparative genomics of the fungal order Sordariales.</title>
        <authorList>
            <consortium name="Lawrence Berkeley National Laboratory"/>
            <person name="Hensen N."/>
            <person name="Bonometti L."/>
            <person name="Westerberg I."/>
            <person name="Brannstrom I.O."/>
            <person name="Guillou S."/>
            <person name="Cros-Aarteil S."/>
            <person name="Calhoun S."/>
            <person name="Haridas S."/>
            <person name="Kuo A."/>
            <person name="Mondo S."/>
            <person name="Pangilinan J."/>
            <person name="Riley R."/>
            <person name="LaButti K."/>
            <person name="Andreopoulos B."/>
            <person name="Lipzen A."/>
            <person name="Chen C."/>
            <person name="Yanf M."/>
            <person name="Daum C."/>
            <person name="Ng V."/>
            <person name="Clum A."/>
            <person name="Steindorff A."/>
            <person name="Ohm R."/>
            <person name="Martin F."/>
            <person name="Silar P."/>
            <person name="Natvig D."/>
            <person name="Lalanne C."/>
            <person name="Gautier V."/>
            <person name="Ament-velasquez S.L."/>
            <person name="Kruys A."/>
            <person name="Hutchinson M.I."/>
            <person name="Powell A.J."/>
            <person name="Barry K."/>
            <person name="Miller A.N."/>
            <person name="Grigoriev I.V."/>
            <person name="Debuchy R."/>
            <person name="Gladieux P."/>
            <person name="Thoren M.H."/>
            <person name="Johannesson H."/>
        </authorList>
    </citation>
    <scope>NUCLEOTIDE SEQUENCE</scope>
    <source>
        <strain evidence="3">SMH2392-1A</strain>
    </source>
</reference>
<dbReference type="InterPro" id="IPR056884">
    <property type="entry name" value="NPHP3-like_N"/>
</dbReference>
<organism evidence="3 4">
    <name type="scientific">Lasiosphaeria miniovina</name>
    <dbReference type="NCBI Taxonomy" id="1954250"/>
    <lineage>
        <taxon>Eukaryota</taxon>
        <taxon>Fungi</taxon>
        <taxon>Dikarya</taxon>
        <taxon>Ascomycota</taxon>
        <taxon>Pezizomycotina</taxon>
        <taxon>Sordariomycetes</taxon>
        <taxon>Sordariomycetidae</taxon>
        <taxon>Sordariales</taxon>
        <taxon>Lasiosphaeriaceae</taxon>
        <taxon>Lasiosphaeria</taxon>
    </lineage>
</organism>
<dbReference type="RefSeq" id="XP_060296198.1">
    <property type="nucleotide sequence ID" value="XM_060434219.1"/>
</dbReference>
<evidence type="ECO:0000256" key="1">
    <source>
        <dbReference type="ARBA" id="ARBA00022737"/>
    </source>
</evidence>
<evidence type="ECO:0000313" key="3">
    <source>
        <dbReference type="EMBL" id="KAK0717405.1"/>
    </source>
</evidence>
<dbReference type="AlphaFoldDB" id="A0AA40AKF4"/>
<name>A0AA40AKF4_9PEZI</name>
<gene>
    <name evidence="3" type="ORF">B0T26DRAFT_296344</name>
</gene>
<dbReference type="Pfam" id="PF24883">
    <property type="entry name" value="NPHP3_N"/>
    <property type="match status" value="1"/>
</dbReference>
<keyword evidence="4" id="KW-1185">Reference proteome</keyword>
<proteinExistence type="predicted"/>
<dbReference type="GeneID" id="85317489"/>
<comment type="caution">
    <text evidence="3">The sequence shown here is derived from an EMBL/GenBank/DDBJ whole genome shotgun (WGS) entry which is preliminary data.</text>
</comment>
<protein>
    <recommendedName>
        <fullName evidence="2">Nephrocystin 3-like N-terminal domain-containing protein</fullName>
    </recommendedName>
</protein>
<evidence type="ECO:0000313" key="4">
    <source>
        <dbReference type="Proteomes" id="UP001172101"/>
    </source>
</evidence>
<dbReference type="PANTHER" id="PTHR10039:SF5">
    <property type="entry name" value="NACHT DOMAIN-CONTAINING PROTEIN"/>
    <property type="match status" value="1"/>
</dbReference>
<dbReference type="Proteomes" id="UP001172101">
    <property type="component" value="Unassembled WGS sequence"/>
</dbReference>
<evidence type="ECO:0000259" key="2">
    <source>
        <dbReference type="Pfam" id="PF24883"/>
    </source>
</evidence>